<reference evidence="2" key="1">
    <citation type="submission" date="2020-05" db="EMBL/GenBank/DDBJ databases">
        <authorList>
            <person name="Chiriac C."/>
            <person name="Salcher M."/>
            <person name="Ghai R."/>
            <person name="Kavagutti S V."/>
        </authorList>
    </citation>
    <scope>NUCLEOTIDE SEQUENCE</scope>
</reference>
<dbReference type="Gene3D" id="3.90.1300.10">
    <property type="entry name" value="Amidase signature (AS) domain"/>
    <property type="match status" value="1"/>
</dbReference>
<protein>
    <submittedName>
        <fullName evidence="2">Unannotated protein</fullName>
    </submittedName>
</protein>
<accession>A0A6J5YDN6</accession>
<proteinExistence type="predicted"/>
<gene>
    <name evidence="2" type="ORF">UFOPK1392_01291</name>
</gene>
<dbReference type="InterPro" id="IPR020556">
    <property type="entry name" value="Amidase_CS"/>
</dbReference>
<dbReference type="PANTHER" id="PTHR11895">
    <property type="entry name" value="TRANSAMIDASE"/>
    <property type="match status" value="1"/>
</dbReference>
<dbReference type="InterPro" id="IPR000120">
    <property type="entry name" value="Amidase"/>
</dbReference>
<dbReference type="AlphaFoldDB" id="A0A6J5YDN6"/>
<name>A0A6J5YDN6_9ZZZZ</name>
<sequence>MTDIDALFDTHDTIGLAELVRSGEVTPRELVEASIARIEDRNTELNAVVNRRFTEALAEADSVDRSAPLAGVPFLVKDLNCDVAGLRSTRGSRLFADVVATEDCELTIRFKRAGLIILGNTNTPEFGKNASTEPALYGPTHNPWNLDYSPGGSSGGSAAAVSGGMVTAAHANDGGGSIRIPAAECGLVGLKPTRGRTPTWPIPASFAYPVGVGNCVTRTVRDSAAILDAISGPLPGDPYPAPPAPPAGSFLAAIEQSPGSLRIGFSAVLPNGTPVHPAGIAAIQRTAAALESLGHHIEEAKPDWDPRMPANAVSTAMGINGARQVIDRLERLGRPLADDDLEVFTREMHDRSVAKSGIDLSRALQQIEITSRDVARFYEDHDLWLTVTLGVPVPPLGWLDTSSVEAMFTRGGAFSAITGLANATGQPAISVPAGFDENGLPVGVHLMARHCDEQTLLQVAAQLEQVQPWPLIATR</sequence>
<dbReference type="GO" id="GO:0003824">
    <property type="term" value="F:catalytic activity"/>
    <property type="evidence" value="ECO:0007669"/>
    <property type="project" value="InterPro"/>
</dbReference>
<dbReference type="InterPro" id="IPR036928">
    <property type="entry name" value="AS_sf"/>
</dbReference>
<dbReference type="Pfam" id="PF01425">
    <property type="entry name" value="Amidase"/>
    <property type="match status" value="1"/>
</dbReference>
<feature type="domain" description="Amidase" evidence="1">
    <location>
        <begin position="29"/>
        <end position="457"/>
    </location>
</feature>
<dbReference type="PROSITE" id="PS00571">
    <property type="entry name" value="AMIDASES"/>
    <property type="match status" value="1"/>
</dbReference>
<evidence type="ECO:0000313" key="2">
    <source>
        <dbReference type="EMBL" id="CAB4323535.1"/>
    </source>
</evidence>
<evidence type="ECO:0000259" key="1">
    <source>
        <dbReference type="Pfam" id="PF01425"/>
    </source>
</evidence>
<dbReference type="SUPFAM" id="SSF75304">
    <property type="entry name" value="Amidase signature (AS) enzymes"/>
    <property type="match status" value="1"/>
</dbReference>
<dbReference type="InterPro" id="IPR023631">
    <property type="entry name" value="Amidase_dom"/>
</dbReference>
<dbReference type="EMBL" id="CAEMXZ010000052">
    <property type="protein sequence ID" value="CAB4323535.1"/>
    <property type="molecule type" value="Genomic_DNA"/>
</dbReference>
<dbReference type="PANTHER" id="PTHR11895:SF7">
    <property type="entry name" value="GLUTAMYL-TRNA(GLN) AMIDOTRANSFERASE SUBUNIT A, MITOCHONDRIAL"/>
    <property type="match status" value="1"/>
</dbReference>
<organism evidence="2">
    <name type="scientific">freshwater metagenome</name>
    <dbReference type="NCBI Taxonomy" id="449393"/>
    <lineage>
        <taxon>unclassified sequences</taxon>
        <taxon>metagenomes</taxon>
        <taxon>ecological metagenomes</taxon>
    </lineage>
</organism>